<protein>
    <submittedName>
        <fullName evidence="3">Sporulation protein</fullName>
    </submittedName>
</protein>
<sequence>MRIPPYYRLPTWQRFFAGVVIGAIGSWFIFFYMYGVLQEKQISIIEIQRKEIHELKIKVGIWEQDFNKLNEETEKHLSVKEIRVNIVNDRFYDLDKLSVAEAEEVIRTDLTTLITKNVEDVYKTKALLKKSIENKILEINKKRYRIEITEIFFYKNMEIEVKLHRL</sequence>
<evidence type="ECO:0000259" key="2">
    <source>
        <dbReference type="Pfam" id="PF26347"/>
    </source>
</evidence>
<feature type="transmembrane region" description="Helical" evidence="1">
    <location>
        <begin position="15"/>
        <end position="37"/>
    </location>
</feature>
<dbReference type="RefSeq" id="WP_040376507.1">
    <property type="nucleotide sequence ID" value="NZ_CP068053.1"/>
</dbReference>
<dbReference type="InterPro" id="IPR048198">
    <property type="entry name" value="YtrI"/>
</dbReference>
<dbReference type="InterPro" id="IPR058620">
    <property type="entry name" value="YtrI_C"/>
</dbReference>
<keyword evidence="1" id="KW-1133">Transmembrane helix</keyword>
<dbReference type="Proteomes" id="UP000595254">
    <property type="component" value="Chromosome"/>
</dbReference>
<dbReference type="AlphaFoldDB" id="A0A974RZQ4"/>
<reference evidence="3 4" key="1">
    <citation type="submission" date="2021-01" db="EMBL/GenBank/DDBJ databases">
        <title>FDA dAtabase for Regulatory Grade micrObial Sequences (FDA-ARGOS): Supporting development and validation of Infectious Disease Dx tests.</title>
        <authorList>
            <person name="Nelson B."/>
            <person name="Plummer A."/>
            <person name="Tallon L."/>
            <person name="Sadzewicz L."/>
            <person name="Zhao X."/>
            <person name="Boylan J."/>
            <person name="Ott S."/>
            <person name="Bowen H."/>
            <person name="Vavikolanu K."/>
            <person name="Mehta A."/>
            <person name="Aluvathingal J."/>
            <person name="Nadendla S."/>
            <person name="Myers T."/>
            <person name="Yan Y."/>
            <person name="Sichtig H."/>
        </authorList>
    </citation>
    <scope>NUCLEOTIDE SEQUENCE [LARGE SCALE GENOMIC DNA]</scope>
    <source>
        <strain evidence="3 4">FDAARGOS_1161</strain>
    </source>
</reference>
<dbReference type="Pfam" id="PF26347">
    <property type="entry name" value="YtrI_sporulation"/>
    <property type="match status" value="1"/>
</dbReference>
<dbReference type="EMBL" id="CP068053">
    <property type="protein sequence ID" value="QQS99562.1"/>
    <property type="molecule type" value="Genomic_DNA"/>
</dbReference>
<proteinExistence type="predicted"/>
<evidence type="ECO:0000313" key="4">
    <source>
        <dbReference type="Proteomes" id="UP000595254"/>
    </source>
</evidence>
<evidence type="ECO:0000256" key="1">
    <source>
        <dbReference type="SAM" id="Phobius"/>
    </source>
</evidence>
<dbReference type="NCBIfam" id="NF041479">
    <property type="entry name" value="spor_membprot_YtrI"/>
    <property type="match status" value="1"/>
</dbReference>
<organism evidence="3 4">
    <name type="scientific">Peribacillus psychrosaccharolyticus</name>
    <name type="common">Bacillus psychrosaccharolyticus</name>
    <dbReference type="NCBI Taxonomy" id="1407"/>
    <lineage>
        <taxon>Bacteria</taxon>
        <taxon>Bacillati</taxon>
        <taxon>Bacillota</taxon>
        <taxon>Bacilli</taxon>
        <taxon>Bacillales</taxon>
        <taxon>Bacillaceae</taxon>
        <taxon>Peribacillus</taxon>
    </lineage>
</organism>
<keyword evidence="4" id="KW-1185">Reference proteome</keyword>
<keyword evidence="1" id="KW-0812">Transmembrane</keyword>
<keyword evidence="1" id="KW-0472">Membrane</keyword>
<feature type="domain" description="Sporulation membrane protein YtrI C-terminal" evidence="2">
    <location>
        <begin position="80"/>
        <end position="164"/>
    </location>
</feature>
<name>A0A974RZQ4_PERPY</name>
<evidence type="ECO:0000313" key="3">
    <source>
        <dbReference type="EMBL" id="QQS99562.1"/>
    </source>
</evidence>
<gene>
    <name evidence="3" type="ORF">I6J18_18510</name>
</gene>
<accession>A0A974RZQ4</accession>
<dbReference type="KEGG" id="ppsr:I6J18_18510"/>